<feature type="transmembrane region" description="Helical" evidence="1">
    <location>
        <begin position="20"/>
        <end position="42"/>
    </location>
</feature>
<feature type="transmembrane region" description="Helical" evidence="1">
    <location>
        <begin position="279"/>
        <end position="301"/>
    </location>
</feature>
<feature type="transmembrane region" description="Helical" evidence="1">
    <location>
        <begin position="100"/>
        <end position="123"/>
    </location>
</feature>
<evidence type="ECO:0000313" key="2">
    <source>
        <dbReference type="EMBL" id="MBC3882071.1"/>
    </source>
</evidence>
<dbReference type="EMBL" id="JACOFZ010000004">
    <property type="protein sequence ID" value="MBC3882071.1"/>
    <property type="molecule type" value="Genomic_DNA"/>
</dbReference>
<evidence type="ECO:0000313" key="3">
    <source>
        <dbReference type="Proteomes" id="UP000627446"/>
    </source>
</evidence>
<feature type="transmembrane region" description="Helical" evidence="1">
    <location>
        <begin position="398"/>
        <end position="417"/>
    </location>
</feature>
<keyword evidence="3" id="KW-1185">Reference proteome</keyword>
<feature type="transmembrane region" description="Helical" evidence="1">
    <location>
        <begin position="130"/>
        <end position="150"/>
    </location>
</feature>
<proteinExistence type="predicted"/>
<feature type="transmembrane region" description="Helical" evidence="1">
    <location>
        <begin position="429"/>
        <end position="448"/>
    </location>
</feature>
<evidence type="ECO:0000256" key="1">
    <source>
        <dbReference type="SAM" id="Phobius"/>
    </source>
</evidence>
<keyword evidence="1" id="KW-1133">Transmembrane helix</keyword>
<organism evidence="2 3">
    <name type="scientific">Undibacterium nitidum</name>
    <dbReference type="NCBI Taxonomy" id="2762298"/>
    <lineage>
        <taxon>Bacteria</taxon>
        <taxon>Pseudomonadati</taxon>
        <taxon>Pseudomonadota</taxon>
        <taxon>Betaproteobacteria</taxon>
        <taxon>Burkholderiales</taxon>
        <taxon>Oxalobacteraceae</taxon>
        <taxon>Undibacterium</taxon>
    </lineage>
</organism>
<keyword evidence="1" id="KW-0812">Transmembrane</keyword>
<sequence>MKVLLNIWMQPVYARLNLHGIRALVVLALTVPVLSQVLVFALESFNGSSFSFKVYGLVLLISSGGILAILFYAWFIMLVMNVGLQYSPANARFLPGLKRYMQAALLLPIVFAGVVATLGFGLISNKWGCLPFFAVSLFFSFFALTVRSQWAVVPFVLMFQLPSYFTSNSGHNPVLLIQSYTGLSADWQYFVGAILVLVISQTWLFSVGDDAHFKMHQQALKVRSGFMGQRAQDGAFALSFAIIYFQVMRREIQNVFKRNTNHLSLVKFAFGPKTHWSTLLLQTLAMSAAAVLFLYLVSLISNKKADFWEGFGLGFGASLLCMILFMQPFIFLIQVFYAIYQTRAEQSLVCLAPLAGPRSLVDKTFSNFLYRQFAVFYGLSCVAVFVMALQFAAFDWKAAALILGLACLFPLIVAIPADHAKMKTIHDHPLMKLIVISLVTFVAFGASFFFVPLIWVFAYAVVIVAMTSIFLVRSHRARARGPIFPVGCAV</sequence>
<feature type="transmembrane region" description="Helical" evidence="1">
    <location>
        <begin position="313"/>
        <end position="339"/>
    </location>
</feature>
<dbReference type="RefSeq" id="WP_186916689.1">
    <property type="nucleotide sequence ID" value="NZ_JACOFZ010000004.1"/>
</dbReference>
<feature type="transmembrane region" description="Helical" evidence="1">
    <location>
        <begin position="454"/>
        <end position="472"/>
    </location>
</feature>
<feature type="transmembrane region" description="Helical" evidence="1">
    <location>
        <begin position="54"/>
        <end position="80"/>
    </location>
</feature>
<reference evidence="2" key="1">
    <citation type="submission" date="2020-08" db="EMBL/GenBank/DDBJ databases">
        <title>Novel species isolated from subtropical streams in China.</title>
        <authorList>
            <person name="Lu H."/>
        </authorList>
    </citation>
    <scope>NUCLEOTIDE SEQUENCE</scope>
    <source>
        <strain evidence="2">LX22W</strain>
    </source>
</reference>
<dbReference type="Proteomes" id="UP000627446">
    <property type="component" value="Unassembled WGS sequence"/>
</dbReference>
<name>A0A923HXK9_9BURK</name>
<feature type="transmembrane region" description="Helical" evidence="1">
    <location>
        <begin position="373"/>
        <end position="392"/>
    </location>
</feature>
<accession>A0A923HXK9</accession>
<protein>
    <submittedName>
        <fullName evidence="2">Uncharacterized protein</fullName>
    </submittedName>
</protein>
<comment type="caution">
    <text evidence="2">The sequence shown here is derived from an EMBL/GenBank/DDBJ whole genome shotgun (WGS) entry which is preliminary data.</text>
</comment>
<dbReference type="AlphaFoldDB" id="A0A923HXK9"/>
<feature type="transmembrane region" description="Helical" evidence="1">
    <location>
        <begin position="187"/>
        <end position="207"/>
    </location>
</feature>
<keyword evidence="1" id="KW-0472">Membrane</keyword>
<gene>
    <name evidence="2" type="ORF">H8K36_11830</name>
</gene>